<comment type="subcellular location">
    <subcellularLocation>
        <location evidence="1">Membrane</location>
        <topology evidence="1">Single-pass membrane protein</topology>
    </subcellularLocation>
</comment>
<comment type="similarity">
    <text evidence="2 8">Belongs to the glycosyltransferase 92 family.</text>
</comment>
<protein>
    <recommendedName>
        <fullName evidence="8">Glycosyltransferase family 92 protein</fullName>
        <ecNumber evidence="8">2.4.1.-</ecNumber>
    </recommendedName>
</protein>
<keyword evidence="7 8" id="KW-0472">Membrane</keyword>
<feature type="compositionally biased region" description="Low complexity" evidence="9">
    <location>
        <begin position="80"/>
        <end position="95"/>
    </location>
</feature>
<dbReference type="AlphaFoldDB" id="A0A0K2USQ1"/>
<evidence type="ECO:0000256" key="2">
    <source>
        <dbReference type="ARBA" id="ARBA00007647"/>
    </source>
</evidence>
<dbReference type="Pfam" id="PF01697">
    <property type="entry name" value="Glyco_transf_92"/>
    <property type="match status" value="1"/>
</dbReference>
<evidence type="ECO:0000256" key="7">
    <source>
        <dbReference type="ARBA" id="ARBA00023136"/>
    </source>
</evidence>
<reference evidence="10" key="1">
    <citation type="submission" date="2014-05" db="EMBL/GenBank/DDBJ databases">
        <authorList>
            <person name="Chronopoulou M."/>
        </authorList>
    </citation>
    <scope>NUCLEOTIDE SEQUENCE</scope>
    <source>
        <tissue evidence="10">Whole organism</tissue>
    </source>
</reference>
<evidence type="ECO:0000256" key="5">
    <source>
        <dbReference type="ARBA" id="ARBA00022692"/>
    </source>
</evidence>
<keyword evidence="6 8" id="KW-1133">Transmembrane helix</keyword>
<organism evidence="10">
    <name type="scientific">Lepeophtheirus salmonis</name>
    <name type="common">Salmon louse</name>
    <name type="synonym">Caligus salmonis</name>
    <dbReference type="NCBI Taxonomy" id="72036"/>
    <lineage>
        <taxon>Eukaryota</taxon>
        <taxon>Metazoa</taxon>
        <taxon>Ecdysozoa</taxon>
        <taxon>Arthropoda</taxon>
        <taxon>Crustacea</taxon>
        <taxon>Multicrustacea</taxon>
        <taxon>Hexanauplia</taxon>
        <taxon>Copepoda</taxon>
        <taxon>Siphonostomatoida</taxon>
        <taxon>Caligidae</taxon>
        <taxon>Lepeophtheirus</taxon>
    </lineage>
</organism>
<keyword evidence="3 8" id="KW-0328">Glycosyltransferase</keyword>
<feature type="region of interest" description="Disordered" evidence="9">
    <location>
        <begin position="72"/>
        <end position="95"/>
    </location>
</feature>
<feature type="transmembrane region" description="Helical" evidence="8">
    <location>
        <begin position="28"/>
        <end position="47"/>
    </location>
</feature>
<keyword evidence="4 8" id="KW-0808">Transferase</keyword>
<evidence type="ECO:0000256" key="6">
    <source>
        <dbReference type="ARBA" id="ARBA00022989"/>
    </source>
</evidence>
<evidence type="ECO:0000256" key="1">
    <source>
        <dbReference type="ARBA" id="ARBA00004167"/>
    </source>
</evidence>
<evidence type="ECO:0000256" key="4">
    <source>
        <dbReference type="ARBA" id="ARBA00022679"/>
    </source>
</evidence>
<evidence type="ECO:0000256" key="3">
    <source>
        <dbReference type="ARBA" id="ARBA00022676"/>
    </source>
</evidence>
<evidence type="ECO:0000256" key="8">
    <source>
        <dbReference type="RuleBase" id="RU366017"/>
    </source>
</evidence>
<evidence type="ECO:0000256" key="9">
    <source>
        <dbReference type="SAM" id="MobiDB-lite"/>
    </source>
</evidence>
<evidence type="ECO:0000313" key="10">
    <source>
        <dbReference type="EMBL" id="CDW41303.1"/>
    </source>
</evidence>
<dbReference type="PANTHER" id="PTHR21461">
    <property type="entry name" value="GLYCOSYLTRANSFERASE FAMILY 92 PROTEIN"/>
    <property type="match status" value="1"/>
</dbReference>
<dbReference type="PANTHER" id="PTHR21461:SF83">
    <property type="entry name" value="GLYCOSYLTRANSFERASE FAMILY 92 PROTEIN"/>
    <property type="match status" value="1"/>
</dbReference>
<dbReference type="InterPro" id="IPR008166">
    <property type="entry name" value="Glyco_transf_92"/>
</dbReference>
<proteinExistence type="inferred from homology"/>
<dbReference type="GO" id="GO:0016020">
    <property type="term" value="C:membrane"/>
    <property type="evidence" value="ECO:0007669"/>
    <property type="project" value="UniProtKB-SubCell"/>
</dbReference>
<name>A0A0K2USQ1_LEPSM</name>
<accession>A0A0K2USQ1</accession>
<sequence>MFSLSSIFHSTSLCTNSGLLFSRPHKRLILFLVLWTCLCYFVFRINFREELINDFYNTRELLAKVVETGKPNKRNGNPLSGSGSESAISSGGSTTTTTSSVFNIFDAELAVDKSPAQSEQDLVKDLQMKLPNLPIVYLQENKNKNWHYRNQSTCAKFPTLYDLHFNNIYWQETETSNGTFFFYGAYLDVRKKNQLGPTVRILSMINRIQPTIKTFCQLWFKGSKEPVIAKVYEYKYIWYHKWGNYKTGIFQPYLIACPIPKSHWYKEPVSVSVVEHMCDIATNNLRVIYNKLDTGVKKKEFAVCVKGLDFPSTDLSVRLVEWIETLHTLGADKVFLYNLEIHPNVTKVLNYYVKKGLVDLTPISLPGYQPNMPHLQHLYLKSKLTNKRQNELIPYNDCLYRNMYRYEYIALLDIDEVITPLKHNSWSEMMKYVRASSLAIKNETRASYNFRNVYFMDEMLKAHGGFNKDIPQYLHMMQHVYRSANYTKPGQYIKCFHNPEKALILHNHFPLGCLGVCTSYPVDNSIGHLQHYRKDCVSTLKKSCDRDYKKVSVKDISLWKWKTPIVSNATEALSALGFFKNNPTGPSGLISESMLSKP</sequence>
<dbReference type="EC" id="2.4.1.-" evidence="8"/>
<keyword evidence="5 8" id="KW-0812">Transmembrane</keyword>
<dbReference type="OrthoDB" id="2017643at2759"/>
<dbReference type="GO" id="GO:0016757">
    <property type="term" value="F:glycosyltransferase activity"/>
    <property type="evidence" value="ECO:0007669"/>
    <property type="project" value="UniProtKB-UniRule"/>
</dbReference>
<dbReference type="EMBL" id="HACA01023942">
    <property type="protein sequence ID" value="CDW41303.1"/>
    <property type="molecule type" value="Transcribed_RNA"/>
</dbReference>
<dbReference type="GO" id="GO:0005737">
    <property type="term" value="C:cytoplasm"/>
    <property type="evidence" value="ECO:0007669"/>
    <property type="project" value="TreeGrafter"/>
</dbReference>